<dbReference type="EMBL" id="BOMI01000118">
    <property type="protein sequence ID" value="GID77394.1"/>
    <property type="molecule type" value="Genomic_DNA"/>
</dbReference>
<dbReference type="HAMAP" id="MF_00221">
    <property type="entry name" value="NRAMP"/>
    <property type="match status" value="1"/>
</dbReference>
<evidence type="ECO:0000256" key="2">
    <source>
        <dbReference type="ARBA" id="ARBA00022448"/>
    </source>
</evidence>
<dbReference type="Pfam" id="PF01566">
    <property type="entry name" value="Nramp"/>
    <property type="match status" value="1"/>
</dbReference>
<dbReference type="PANTHER" id="PTHR11706:SF33">
    <property type="entry name" value="NATURAL RESISTANCE-ASSOCIATED MACROPHAGE PROTEIN 2"/>
    <property type="match status" value="1"/>
</dbReference>
<evidence type="ECO:0000256" key="1">
    <source>
        <dbReference type="ARBA" id="ARBA00004141"/>
    </source>
</evidence>
<dbReference type="PANTHER" id="PTHR11706">
    <property type="entry name" value="SOLUTE CARRIER PROTEIN FAMILY 11 MEMBER"/>
    <property type="match status" value="1"/>
</dbReference>
<feature type="transmembrane region" description="Helical" evidence="6">
    <location>
        <begin position="250"/>
        <end position="274"/>
    </location>
</feature>
<feature type="transmembrane region" description="Helical" evidence="6">
    <location>
        <begin position="206"/>
        <end position="229"/>
    </location>
</feature>
<feature type="transmembrane region" description="Helical" evidence="6">
    <location>
        <begin position="58"/>
        <end position="79"/>
    </location>
</feature>
<keyword evidence="3 6" id="KW-0812">Transmembrane</keyword>
<dbReference type="InterPro" id="IPR001046">
    <property type="entry name" value="NRAMP_fam"/>
</dbReference>
<feature type="transmembrane region" description="Helical" evidence="6">
    <location>
        <begin position="294"/>
        <end position="318"/>
    </location>
</feature>
<comment type="function">
    <text evidence="6">H(+)-stimulated, divalent metal cation uptake system.</text>
</comment>
<feature type="transmembrane region" description="Helical" evidence="6">
    <location>
        <begin position="25"/>
        <end position="43"/>
    </location>
</feature>
<comment type="similarity">
    <text evidence="6">Belongs to the NRAMP family.</text>
</comment>
<comment type="caution">
    <text evidence="7">The sequence shown here is derived from an EMBL/GenBank/DDBJ whole genome shotgun (WGS) entry which is preliminary data.</text>
</comment>
<keyword evidence="6" id="KW-1003">Cell membrane</keyword>
<keyword evidence="5 6" id="KW-0472">Membrane</keyword>
<evidence type="ECO:0000256" key="4">
    <source>
        <dbReference type="ARBA" id="ARBA00022989"/>
    </source>
</evidence>
<keyword evidence="6" id="KW-0769">Symport</keyword>
<comment type="subcellular location">
    <subcellularLocation>
        <location evidence="6">Cell membrane</location>
        <topology evidence="6">Multi-pass membrane protein</topology>
    </subcellularLocation>
    <subcellularLocation>
        <location evidence="1">Membrane</location>
        <topology evidence="1">Multi-pass membrane protein</topology>
    </subcellularLocation>
</comment>
<organism evidence="7 8">
    <name type="scientific">Paractinoplanes deccanensis</name>
    <dbReference type="NCBI Taxonomy" id="113561"/>
    <lineage>
        <taxon>Bacteria</taxon>
        <taxon>Bacillati</taxon>
        <taxon>Actinomycetota</taxon>
        <taxon>Actinomycetes</taxon>
        <taxon>Micromonosporales</taxon>
        <taxon>Micromonosporaceae</taxon>
        <taxon>Paractinoplanes</taxon>
    </lineage>
</organism>
<sequence length="426" mass="44288">MGPVKGDGLAVAPSDLRGLLSRGRVRGTVALLGPAFVAAVAYVDPGNFATNFTAGAQYGYTLVWVIVVANLTAMLVQYLSAKAGVATGRDLPELCRAHFPKPVSRSLWVQAEIVAMATDLAEFVGAAIGLYLLFGVPLFAAGLITAVVAFGILALEQRGYRRFELAIAGLLGIVLLGFLYDLLVVGADPAAVAAGLVPRLAGGDSVLLVCGIIGATVMPHVVYLHSALTKSRVACKDDAERAELLRFQRLDVMIGLGAAGLINLSMLVVAASLFHEGGLTFHEGDAIQEAHRGLATMVGGAAALAFAVALLASGLSSSSVGTYAGQVVMQGFIRRRIPLFARRAVTMAPALLVLGLGLPPTDSLVISQVVLSFGIPFALIPLLLLTRRRDIMGVFVNHPATTASAATVAVLIIGLNAFLLLETFVL</sequence>
<evidence type="ECO:0000313" key="8">
    <source>
        <dbReference type="Proteomes" id="UP000609879"/>
    </source>
</evidence>
<reference evidence="7 8" key="1">
    <citation type="submission" date="2021-01" db="EMBL/GenBank/DDBJ databases">
        <title>Whole genome shotgun sequence of Actinoplanes deccanensis NBRC 13994.</title>
        <authorList>
            <person name="Komaki H."/>
            <person name="Tamura T."/>
        </authorList>
    </citation>
    <scope>NUCLEOTIDE SEQUENCE [LARGE SCALE GENOMIC DNA]</scope>
    <source>
        <strain evidence="7 8">NBRC 13994</strain>
    </source>
</reference>
<evidence type="ECO:0000313" key="7">
    <source>
        <dbReference type="EMBL" id="GID77394.1"/>
    </source>
</evidence>
<accession>A0ABQ3YBJ3</accession>
<name>A0ABQ3YBJ3_9ACTN</name>
<evidence type="ECO:0000256" key="5">
    <source>
        <dbReference type="ARBA" id="ARBA00023136"/>
    </source>
</evidence>
<dbReference type="NCBIfam" id="NF001923">
    <property type="entry name" value="PRK00701.1"/>
    <property type="match status" value="1"/>
</dbReference>
<evidence type="ECO:0000256" key="6">
    <source>
        <dbReference type="HAMAP-Rule" id="MF_00221"/>
    </source>
</evidence>
<feature type="transmembrane region" description="Helical" evidence="6">
    <location>
        <begin position="339"/>
        <end position="358"/>
    </location>
</feature>
<evidence type="ECO:0000256" key="3">
    <source>
        <dbReference type="ARBA" id="ARBA00022692"/>
    </source>
</evidence>
<protein>
    <recommendedName>
        <fullName evidence="6">Divalent metal cation transporter MntH</fullName>
    </recommendedName>
</protein>
<dbReference type="PRINTS" id="PR00447">
    <property type="entry name" value="NATRESASSCMP"/>
</dbReference>
<keyword evidence="4 6" id="KW-1133">Transmembrane helix</keyword>
<proteinExistence type="inferred from homology"/>
<dbReference type="Proteomes" id="UP000609879">
    <property type="component" value="Unassembled WGS sequence"/>
</dbReference>
<keyword evidence="2 6" id="KW-0813">Transport</keyword>
<dbReference type="NCBIfam" id="NF037982">
    <property type="entry name" value="Nramp_1"/>
    <property type="match status" value="1"/>
</dbReference>
<dbReference type="RefSeq" id="WP_203771309.1">
    <property type="nucleotide sequence ID" value="NZ_BAAABO010000002.1"/>
</dbReference>
<dbReference type="NCBIfam" id="TIGR01197">
    <property type="entry name" value="nramp"/>
    <property type="match status" value="1"/>
</dbReference>
<feature type="transmembrane region" description="Helical" evidence="6">
    <location>
        <begin position="167"/>
        <end position="186"/>
    </location>
</feature>
<keyword evidence="6" id="KW-0406">Ion transport</keyword>
<gene>
    <name evidence="7" type="primary">mntH_1</name>
    <name evidence="6" type="synonym">mntH</name>
    <name evidence="7" type="ORF">Ade02nite_60350</name>
</gene>
<feature type="transmembrane region" description="Helical" evidence="6">
    <location>
        <begin position="138"/>
        <end position="155"/>
    </location>
</feature>
<keyword evidence="8" id="KW-1185">Reference proteome</keyword>
<feature type="transmembrane region" description="Helical" evidence="6">
    <location>
        <begin position="364"/>
        <end position="385"/>
    </location>
</feature>